<gene>
    <name evidence="8" type="ORF">IB286_13200</name>
</gene>
<feature type="domain" description="Tyr recombinase" evidence="6">
    <location>
        <begin position="154"/>
        <end position="322"/>
    </location>
</feature>
<keyword evidence="9" id="KW-1185">Reference proteome</keyword>
<keyword evidence="2" id="KW-0229">DNA integration</keyword>
<dbReference type="InterPro" id="IPR002104">
    <property type="entry name" value="Integrase_catalytic"/>
</dbReference>
<feature type="domain" description="Core-binding (CB)" evidence="7">
    <location>
        <begin position="57"/>
        <end position="134"/>
    </location>
</feature>
<evidence type="ECO:0000313" key="9">
    <source>
        <dbReference type="Proteomes" id="UP000610558"/>
    </source>
</evidence>
<dbReference type="EMBL" id="JACXLD010000009">
    <property type="protein sequence ID" value="MBD2859960.1"/>
    <property type="molecule type" value="Genomic_DNA"/>
</dbReference>
<dbReference type="InterPro" id="IPR050090">
    <property type="entry name" value="Tyrosine_recombinase_XerCD"/>
</dbReference>
<keyword evidence="3 5" id="KW-0238">DNA-binding</keyword>
<dbReference type="InterPro" id="IPR011010">
    <property type="entry name" value="DNA_brk_join_enz"/>
</dbReference>
<dbReference type="GO" id="GO:0006310">
    <property type="term" value="P:DNA recombination"/>
    <property type="evidence" value="ECO:0007669"/>
    <property type="project" value="UniProtKB-KW"/>
</dbReference>
<dbReference type="PANTHER" id="PTHR30349:SF64">
    <property type="entry name" value="PROPHAGE INTEGRASE INTD-RELATED"/>
    <property type="match status" value="1"/>
</dbReference>
<dbReference type="CDD" id="cd00796">
    <property type="entry name" value="INT_Rci_Hp1_C"/>
    <property type="match status" value="1"/>
</dbReference>
<dbReference type="RefSeq" id="WP_190766345.1">
    <property type="nucleotide sequence ID" value="NZ_JACXLD010000009.1"/>
</dbReference>
<evidence type="ECO:0000256" key="1">
    <source>
        <dbReference type="ARBA" id="ARBA00008857"/>
    </source>
</evidence>
<keyword evidence="4" id="KW-0233">DNA recombination</keyword>
<accession>A0A927C5V6</accession>
<dbReference type="PANTHER" id="PTHR30349">
    <property type="entry name" value="PHAGE INTEGRASE-RELATED"/>
    <property type="match status" value="1"/>
</dbReference>
<dbReference type="GO" id="GO:0015074">
    <property type="term" value="P:DNA integration"/>
    <property type="evidence" value="ECO:0007669"/>
    <property type="project" value="UniProtKB-KW"/>
</dbReference>
<dbReference type="GO" id="GO:0003677">
    <property type="term" value="F:DNA binding"/>
    <property type="evidence" value="ECO:0007669"/>
    <property type="project" value="UniProtKB-UniRule"/>
</dbReference>
<comment type="caution">
    <text evidence="8">The sequence shown here is derived from an EMBL/GenBank/DDBJ whole genome shotgun (WGS) entry which is preliminary data.</text>
</comment>
<dbReference type="Pfam" id="PF00589">
    <property type="entry name" value="Phage_integrase"/>
    <property type="match status" value="1"/>
</dbReference>
<evidence type="ECO:0000256" key="5">
    <source>
        <dbReference type="PROSITE-ProRule" id="PRU01248"/>
    </source>
</evidence>
<evidence type="ECO:0000256" key="3">
    <source>
        <dbReference type="ARBA" id="ARBA00023125"/>
    </source>
</evidence>
<proteinExistence type="inferred from homology"/>
<dbReference type="Gene3D" id="1.10.443.10">
    <property type="entry name" value="Intergrase catalytic core"/>
    <property type="match status" value="1"/>
</dbReference>
<dbReference type="AlphaFoldDB" id="A0A927C5V6"/>
<dbReference type="SUPFAM" id="SSF56349">
    <property type="entry name" value="DNA breaking-rejoining enzymes"/>
    <property type="match status" value="1"/>
</dbReference>
<reference evidence="8" key="1">
    <citation type="submission" date="2020-09" db="EMBL/GenBank/DDBJ databases">
        <authorList>
            <person name="Yoon J.-W."/>
        </authorList>
    </citation>
    <scope>NUCLEOTIDE SEQUENCE</scope>
    <source>
        <strain evidence="8">KMU-158</strain>
    </source>
</reference>
<dbReference type="InterPro" id="IPR010998">
    <property type="entry name" value="Integrase_recombinase_N"/>
</dbReference>
<dbReference type="Proteomes" id="UP000610558">
    <property type="component" value="Unassembled WGS sequence"/>
</dbReference>
<sequence length="344" mass="40412">MSLYKRGEVWWVKFTSPSGEQIQRSSGTKDREQALEYHDRLKADLWRKYRLGEKPRRSWQEAVERWLDITEDKADHEKDIGKLRWLDRYLGNKWLDDIDADLIHKIAKAKKSEASPSTANRYLALIRAILRAAWQDWEWIDRVPRVKLYREEKIRVRWITREEAARLIAELPEHLAEMARFTLATGLRQRNCSYLRWDQVDLSRQVAWIHADESKSGKAIAVPLNADAMAVLSERKRKHPVYVFTYKGNPVERTSTKAWAAAKKRAGIEDFRWHDLRHTWASWHVQSGTRLQELQELGGWSSYEMVLRYAHLSGEHMHEAAKRIEGTVLGTVNQRSGLRLVVSH</sequence>
<protein>
    <submittedName>
        <fullName evidence="8">Tyrosine-type recombinase/integrase</fullName>
    </submittedName>
</protein>
<dbReference type="InterPro" id="IPR013762">
    <property type="entry name" value="Integrase-like_cat_sf"/>
</dbReference>
<comment type="similarity">
    <text evidence="1">Belongs to the 'phage' integrase family.</text>
</comment>
<organism evidence="8 9">
    <name type="scientific">Spongiibacter pelagi</name>
    <dbReference type="NCBI Taxonomy" id="2760804"/>
    <lineage>
        <taxon>Bacteria</taxon>
        <taxon>Pseudomonadati</taxon>
        <taxon>Pseudomonadota</taxon>
        <taxon>Gammaproteobacteria</taxon>
        <taxon>Cellvibrionales</taxon>
        <taxon>Spongiibacteraceae</taxon>
        <taxon>Spongiibacter</taxon>
    </lineage>
</organism>
<evidence type="ECO:0000259" key="6">
    <source>
        <dbReference type="PROSITE" id="PS51898"/>
    </source>
</evidence>
<dbReference type="InterPro" id="IPR044068">
    <property type="entry name" value="CB"/>
</dbReference>
<evidence type="ECO:0000259" key="7">
    <source>
        <dbReference type="PROSITE" id="PS51900"/>
    </source>
</evidence>
<dbReference type="PROSITE" id="PS51898">
    <property type="entry name" value="TYR_RECOMBINASE"/>
    <property type="match status" value="1"/>
</dbReference>
<evidence type="ECO:0000256" key="4">
    <source>
        <dbReference type="ARBA" id="ARBA00023172"/>
    </source>
</evidence>
<evidence type="ECO:0000313" key="8">
    <source>
        <dbReference type="EMBL" id="MBD2859960.1"/>
    </source>
</evidence>
<evidence type="ECO:0000256" key="2">
    <source>
        <dbReference type="ARBA" id="ARBA00022908"/>
    </source>
</evidence>
<dbReference type="PROSITE" id="PS51900">
    <property type="entry name" value="CB"/>
    <property type="match status" value="1"/>
</dbReference>
<name>A0A927C5V6_9GAMM</name>
<dbReference type="Gene3D" id="1.10.150.130">
    <property type="match status" value="1"/>
</dbReference>